<feature type="repeat" description="PPR" evidence="2">
    <location>
        <begin position="463"/>
        <end position="497"/>
    </location>
</feature>
<gene>
    <name evidence="3" type="ORF">SHERM_28744</name>
</gene>
<evidence type="ECO:0000313" key="4">
    <source>
        <dbReference type="Proteomes" id="UP001153555"/>
    </source>
</evidence>
<feature type="repeat" description="PPR" evidence="2">
    <location>
        <begin position="533"/>
        <end position="567"/>
    </location>
</feature>
<dbReference type="AlphaFoldDB" id="A0A9N7RJT3"/>
<evidence type="ECO:0000313" key="3">
    <source>
        <dbReference type="EMBL" id="CAA0833484.1"/>
    </source>
</evidence>
<evidence type="ECO:0000256" key="2">
    <source>
        <dbReference type="PROSITE-ProRule" id="PRU00708"/>
    </source>
</evidence>
<dbReference type="PANTHER" id="PTHR47942:SF48">
    <property type="entry name" value="OS05G0355200 PROTEIN"/>
    <property type="match status" value="1"/>
</dbReference>
<proteinExistence type="predicted"/>
<dbReference type="SUPFAM" id="SSF81901">
    <property type="entry name" value="HCP-like"/>
    <property type="match status" value="1"/>
</dbReference>
<dbReference type="PANTHER" id="PTHR47942">
    <property type="entry name" value="TETRATRICOPEPTIDE REPEAT (TPR)-LIKE SUPERFAMILY PROTEIN-RELATED"/>
    <property type="match status" value="1"/>
</dbReference>
<evidence type="ECO:0000256" key="1">
    <source>
        <dbReference type="ARBA" id="ARBA00022737"/>
    </source>
</evidence>
<dbReference type="PROSITE" id="PS51375">
    <property type="entry name" value="PPR"/>
    <property type="match status" value="9"/>
</dbReference>
<feature type="repeat" description="PPR" evidence="2">
    <location>
        <begin position="357"/>
        <end position="387"/>
    </location>
</feature>
<feature type="repeat" description="PPR" evidence="2">
    <location>
        <begin position="498"/>
        <end position="532"/>
    </location>
</feature>
<accession>A0A9N7RJT3</accession>
<dbReference type="OrthoDB" id="185373at2759"/>
<feature type="repeat" description="PPR" evidence="2">
    <location>
        <begin position="393"/>
        <end position="427"/>
    </location>
</feature>
<dbReference type="EMBL" id="CACSLK010027840">
    <property type="protein sequence ID" value="CAA0833484.1"/>
    <property type="molecule type" value="Genomic_DNA"/>
</dbReference>
<name>A0A9N7RJT3_STRHE</name>
<reference evidence="3" key="1">
    <citation type="submission" date="2019-12" db="EMBL/GenBank/DDBJ databases">
        <authorList>
            <person name="Scholes J."/>
        </authorList>
    </citation>
    <scope>NUCLEOTIDE SEQUENCE</scope>
</reference>
<organism evidence="3 4">
    <name type="scientific">Striga hermonthica</name>
    <name type="common">Purple witchweed</name>
    <name type="synonym">Buchnera hermonthica</name>
    <dbReference type="NCBI Taxonomy" id="68872"/>
    <lineage>
        <taxon>Eukaryota</taxon>
        <taxon>Viridiplantae</taxon>
        <taxon>Streptophyta</taxon>
        <taxon>Embryophyta</taxon>
        <taxon>Tracheophyta</taxon>
        <taxon>Spermatophyta</taxon>
        <taxon>Magnoliopsida</taxon>
        <taxon>eudicotyledons</taxon>
        <taxon>Gunneridae</taxon>
        <taxon>Pentapetalae</taxon>
        <taxon>asterids</taxon>
        <taxon>lamiids</taxon>
        <taxon>Lamiales</taxon>
        <taxon>Orobanchaceae</taxon>
        <taxon>Buchnereae</taxon>
        <taxon>Striga</taxon>
    </lineage>
</organism>
<dbReference type="Pfam" id="PF13041">
    <property type="entry name" value="PPR_2"/>
    <property type="match status" value="4"/>
</dbReference>
<keyword evidence="1" id="KW-0677">Repeat</keyword>
<dbReference type="Gene3D" id="1.25.40.10">
    <property type="entry name" value="Tetratricopeptide repeat domain"/>
    <property type="match status" value="3"/>
</dbReference>
<feature type="repeat" description="PPR" evidence="2">
    <location>
        <begin position="288"/>
        <end position="318"/>
    </location>
</feature>
<dbReference type="InterPro" id="IPR002885">
    <property type="entry name" value="PPR_rpt"/>
</dbReference>
<dbReference type="InterPro" id="IPR011990">
    <property type="entry name" value="TPR-like_helical_dom_sf"/>
</dbReference>
<comment type="caution">
    <text evidence="3">The sequence shown here is derived from an EMBL/GenBank/DDBJ whole genome shotgun (WGS) entry which is preliminary data.</text>
</comment>
<feature type="repeat" description="PPR" evidence="2">
    <location>
        <begin position="219"/>
        <end position="253"/>
    </location>
</feature>
<sequence>MAFPLSYTKRSGVAKSARLADFLRGDGGPAAAAAAAELHPTSDGQASALRGRRIQRKQSYGSSLPLHFLSGAFVHCSLNRAHRQIPLVLPHASALSPLQKVLPLIRAYSSFPCLNNSRSYSKVVDPTRSDSETESDCENESSANDCAKLEVDRKEVDRVCQVIEETFAVDRNMEAVLDECRINLSHELVLAVLDRFKHARKPAFRFFIWAGQKPGFDHDSNTYNAMMRILSMTRQFETMAAVFDEMGSKGLLTMETFVISIKAFAASKERRKAIGIFDQMRKYNFEVGVETINCLLDALCRANLAKEAQAIFEKMEHKFSPNLYTYTILLNGWCRVKNLMEACRVWNEMIEQGLKPDVVTHNTMLDGLLRCSKRSDAIKLFEVMRSNKGPHPNVRSYTILINYLCKHGYMNEAVNYFDDMIKSGCAPDPALYTCLMTGFAKHKKMDTVHRLLKDMKEKGCSPDGQTYNALIKMMTRLRMPDDAVTIYKKMIQGGIQPSIHTYNMIMKMYFVMGNCKMGRGIWEEMKRRGVCPDDNSYIVLVGGLIRLGRSEEACGFLKEMIDKGMKAPRLDFLESANRKRKFPAISEVANVLARWGR</sequence>
<dbReference type="NCBIfam" id="TIGR00756">
    <property type="entry name" value="PPR"/>
    <property type="match status" value="8"/>
</dbReference>
<feature type="repeat" description="PPR" evidence="2">
    <location>
        <begin position="428"/>
        <end position="462"/>
    </location>
</feature>
<feature type="repeat" description="PPR" evidence="2">
    <location>
        <begin position="322"/>
        <end position="356"/>
    </location>
</feature>
<keyword evidence="4" id="KW-1185">Reference proteome</keyword>
<dbReference type="Pfam" id="PF01535">
    <property type="entry name" value="PPR"/>
    <property type="match status" value="2"/>
</dbReference>
<dbReference type="InterPro" id="IPR051222">
    <property type="entry name" value="PPR/CCM1_RNA-binding"/>
</dbReference>
<protein>
    <submittedName>
        <fullName evidence="3">Pentatricopeptide repeat-containing protein -mitochondrial</fullName>
    </submittedName>
</protein>
<dbReference type="Proteomes" id="UP001153555">
    <property type="component" value="Unassembled WGS sequence"/>
</dbReference>